<proteinExistence type="inferred from homology"/>
<dbReference type="Proteomes" id="UP001149079">
    <property type="component" value="Unassembled WGS sequence"/>
</dbReference>
<dbReference type="InterPro" id="IPR001509">
    <property type="entry name" value="Epimerase_deHydtase"/>
</dbReference>
<dbReference type="RefSeq" id="XP_056526604.1">
    <property type="nucleotide sequence ID" value="XM_056661438.1"/>
</dbReference>
<gene>
    <name evidence="4" type="ORF">N7515_000694</name>
</gene>
<dbReference type="OrthoDB" id="2735536at2759"/>
<feature type="domain" description="NAD-dependent epimerase/dehydratase" evidence="3">
    <location>
        <begin position="5"/>
        <end position="270"/>
    </location>
</feature>
<keyword evidence="5" id="KW-1185">Reference proteome</keyword>
<name>A0A9W9HHV1_9EURO</name>
<dbReference type="InterPro" id="IPR036291">
    <property type="entry name" value="NAD(P)-bd_dom_sf"/>
</dbReference>
<dbReference type="InterPro" id="IPR050425">
    <property type="entry name" value="NAD(P)_dehydrat-like"/>
</dbReference>
<dbReference type="Gene3D" id="3.40.50.720">
    <property type="entry name" value="NAD(P)-binding Rossmann-like Domain"/>
    <property type="match status" value="1"/>
</dbReference>
<reference evidence="4" key="2">
    <citation type="journal article" date="2023" name="IMA Fungus">
        <title>Comparative genomic study of the Penicillium genus elucidates a diverse pangenome and 15 lateral gene transfer events.</title>
        <authorList>
            <person name="Petersen C."/>
            <person name="Sorensen T."/>
            <person name="Nielsen M.R."/>
            <person name="Sondergaard T.E."/>
            <person name="Sorensen J.L."/>
            <person name="Fitzpatrick D.A."/>
            <person name="Frisvad J.C."/>
            <person name="Nielsen K.L."/>
        </authorList>
    </citation>
    <scope>NUCLEOTIDE SEQUENCE</scope>
    <source>
        <strain evidence="4">IBT 22155</strain>
    </source>
</reference>
<dbReference type="Pfam" id="PF01370">
    <property type="entry name" value="Epimerase"/>
    <property type="match status" value="1"/>
</dbReference>
<dbReference type="PANTHER" id="PTHR10366">
    <property type="entry name" value="NAD DEPENDENT EPIMERASE/DEHYDRATASE"/>
    <property type="match status" value="1"/>
</dbReference>
<dbReference type="PANTHER" id="PTHR10366:SF564">
    <property type="entry name" value="STEROL-4-ALPHA-CARBOXYLATE 3-DEHYDROGENASE, DECARBOXYLATING"/>
    <property type="match status" value="1"/>
</dbReference>
<dbReference type="AlphaFoldDB" id="A0A9W9HHV1"/>
<protein>
    <recommendedName>
        <fullName evidence="3">NAD-dependent epimerase/dehydratase domain-containing protein</fullName>
    </recommendedName>
</protein>
<evidence type="ECO:0000256" key="1">
    <source>
        <dbReference type="ARBA" id="ARBA00023002"/>
    </source>
</evidence>
<evidence type="ECO:0000313" key="5">
    <source>
        <dbReference type="Proteomes" id="UP001149079"/>
    </source>
</evidence>
<evidence type="ECO:0000313" key="4">
    <source>
        <dbReference type="EMBL" id="KAJ5146130.1"/>
    </source>
</evidence>
<evidence type="ECO:0000259" key="3">
    <source>
        <dbReference type="Pfam" id="PF01370"/>
    </source>
</evidence>
<dbReference type="GO" id="GO:0016616">
    <property type="term" value="F:oxidoreductase activity, acting on the CH-OH group of donors, NAD or NADP as acceptor"/>
    <property type="evidence" value="ECO:0007669"/>
    <property type="project" value="TreeGrafter"/>
</dbReference>
<evidence type="ECO:0000256" key="2">
    <source>
        <dbReference type="ARBA" id="ARBA00023445"/>
    </source>
</evidence>
<dbReference type="GeneID" id="81400608"/>
<organism evidence="4 5">
    <name type="scientific">Penicillium bovifimosum</name>
    <dbReference type="NCBI Taxonomy" id="126998"/>
    <lineage>
        <taxon>Eukaryota</taxon>
        <taxon>Fungi</taxon>
        <taxon>Dikarya</taxon>
        <taxon>Ascomycota</taxon>
        <taxon>Pezizomycotina</taxon>
        <taxon>Eurotiomycetes</taxon>
        <taxon>Eurotiomycetidae</taxon>
        <taxon>Eurotiales</taxon>
        <taxon>Aspergillaceae</taxon>
        <taxon>Penicillium</taxon>
    </lineage>
</organism>
<dbReference type="SUPFAM" id="SSF51735">
    <property type="entry name" value="NAD(P)-binding Rossmann-fold domains"/>
    <property type="match status" value="1"/>
</dbReference>
<sequence length="343" mass="37421">MPTTLITGSSGFVGSTVLAQLLQHGHRVIATVRSQRSADGMLSAHPEWKDVLIFSVVPDFTKPGAFDTVFKEYPEIDYVIHVAAPLLDDPANTDFVEHFEKPSVLGNSGLLTSAHTLGKNVKAIAITGSLNAITTGAAEDVSSRVLGNDQWLPLDREDAIKLQNSFISYCVGKKVAEKTVWKFVEEKKPSFTVTNFMPPLIFGPMVQKVSSLDRLNFSTNQIYSIMNSAKDNGKVPATVFPGSIDVRDLAEMHIAALTNPAAANKRFVVGQPMSFDEIADHLRKIPELKERVGENSGIVGPVPRFGVDEAIEVFGDLGRGRPKGETFTDTAKQLLELERAMKK</sequence>
<reference evidence="4" key="1">
    <citation type="submission" date="2022-11" db="EMBL/GenBank/DDBJ databases">
        <authorList>
            <person name="Petersen C."/>
        </authorList>
    </citation>
    <scope>NUCLEOTIDE SEQUENCE</scope>
    <source>
        <strain evidence="4">IBT 22155</strain>
    </source>
</reference>
<dbReference type="EMBL" id="JAPQKL010000001">
    <property type="protein sequence ID" value="KAJ5146130.1"/>
    <property type="molecule type" value="Genomic_DNA"/>
</dbReference>
<comment type="similarity">
    <text evidence="2">Belongs to the NAD(P)-dependent epimerase/dehydratase family. Dihydroflavonol-4-reductase subfamily.</text>
</comment>
<accession>A0A9W9HHV1</accession>
<comment type="caution">
    <text evidence="4">The sequence shown here is derived from an EMBL/GenBank/DDBJ whole genome shotgun (WGS) entry which is preliminary data.</text>
</comment>
<keyword evidence="1" id="KW-0560">Oxidoreductase</keyword>